<feature type="transmembrane region" description="Helical" evidence="1">
    <location>
        <begin position="174"/>
        <end position="193"/>
    </location>
</feature>
<reference evidence="3" key="1">
    <citation type="submission" date="2022-11" db="UniProtKB">
        <authorList>
            <consortium name="WormBaseParasite"/>
        </authorList>
    </citation>
    <scope>IDENTIFICATION</scope>
</reference>
<evidence type="ECO:0000313" key="2">
    <source>
        <dbReference type="Proteomes" id="UP000887540"/>
    </source>
</evidence>
<keyword evidence="1" id="KW-1133">Transmembrane helix</keyword>
<dbReference type="WBParaSite" id="ACRNAN_scaffold3794.g29221.t1">
    <property type="protein sequence ID" value="ACRNAN_scaffold3794.g29221.t1"/>
    <property type="gene ID" value="ACRNAN_scaffold3794.g29221"/>
</dbReference>
<protein>
    <submittedName>
        <fullName evidence="3">Uncharacterized protein</fullName>
    </submittedName>
</protein>
<sequence>MTNSYEDYSEDAAYHNAILIEKLEKKFGEINDLLYTTSVPNEELEVKILPYIAEDVIFRDPWQEGGNKDIYSIGMKGFHNMFHFTFDTYQIGVQLHGTIGRCIVDGRMDLKQFSWIYTFPLRTIVVYDFRLLDADGPDGVKFEIFRHEEMWSYLELIEGIPGIGWIYKNMFRPAFGHLFVGVSYLSCIISPLFKICPQK</sequence>
<organism evidence="2 3">
    <name type="scientific">Acrobeloides nanus</name>
    <dbReference type="NCBI Taxonomy" id="290746"/>
    <lineage>
        <taxon>Eukaryota</taxon>
        <taxon>Metazoa</taxon>
        <taxon>Ecdysozoa</taxon>
        <taxon>Nematoda</taxon>
        <taxon>Chromadorea</taxon>
        <taxon>Rhabditida</taxon>
        <taxon>Tylenchina</taxon>
        <taxon>Cephalobomorpha</taxon>
        <taxon>Cephaloboidea</taxon>
        <taxon>Cephalobidae</taxon>
        <taxon>Acrobeloides</taxon>
    </lineage>
</organism>
<keyword evidence="1" id="KW-0812">Transmembrane</keyword>
<proteinExistence type="predicted"/>
<dbReference type="Proteomes" id="UP000887540">
    <property type="component" value="Unplaced"/>
</dbReference>
<keyword evidence="2" id="KW-1185">Reference proteome</keyword>
<evidence type="ECO:0000313" key="3">
    <source>
        <dbReference type="WBParaSite" id="ACRNAN_scaffold3794.g29221.t1"/>
    </source>
</evidence>
<accession>A0A914DU71</accession>
<name>A0A914DU71_9BILA</name>
<keyword evidence="1" id="KW-0472">Membrane</keyword>
<dbReference type="AlphaFoldDB" id="A0A914DU71"/>
<evidence type="ECO:0000256" key="1">
    <source>
        <dbReference type="SAM" id="Phobius"/>
    </source>
</evidence>